<comment type="caution">
    <text evidence="2">The sequence shown here is derived from an EMBL/GenBank/DDBJ whole genome shotgun (WGS) entry which is preliminary data.</text>
</comment>
<dbReference type="GO" id="GO:0003677">
    <property type="term" value="F:DNA binding"/>
    <property type="evidence" value="ECO:0007669"/>
    <property type="project" value="InterPro"/>
</dbReference>
<protein>
    <recommendedName>
        <fullName evidence="4">HTH cro/C1-type domain-containing protein</fullName>
    </recommendedName>
</protein>
<feature type="transmembrane region" description="Helical" evidence="1">
    <location>
        <begin position="103"/>
        <end position="122"/>
    </location>
</feature>
<keyword evidence="1" id="KW-0472">Membrane</keyword>
<sequence length="212" mass="23258">METIGSILYKLRLSQNLSLDAVSQQTNIAPHLLQYLEKDDFGHLPACTFTKGFICSYAKVVGLPSDKALAIFRRDFTVSQSGKIMPKGLAEPMDKKTFITSKVLTFGGIVVSLCLFTGYLFYQFKSYQSAPKIEIIKPKAYSIVKGPNIPVQGFVSADSVVYVNGNLVEVYPTGEFKAVANLPPGEHSVEIKAISTNNKSSDQQIPVKVIDK</sequence>
<keyword evidence="1" id="KW-1133">Transmembrane helix</keyword>
<evidence type="ECO:0000313" key="3">
    <source>
        <dbReference type="Proteomes" id="UP000229459"/>
    </source>
</evidence>
<dbReference type="Pfam" id="PF13413">
    <property type="entry name" value="HTH_25"/>
    <property type="match status" value="1"/>
</dbReference>
<dbReference type="Proteomes" id="UP000229459">
    <property type="component" value="Unassembled WGS sequence"/>
</dbReference>
<dbReference type="AlphaFoldDB" id="A0A2H0B5J8"/>
<dbReference type="InterPro" id="IPR010982">
    <property type="entry name" value="Lambda_DNA-bd_dom_sf"/>
</dbReference>
<evidence type="ECO:0008006" key="4">
    <source>
        <dbReference type="Google" id="ProtNLM"/>
    </source>
</evidence>
<evidence type="ECO:0000256" key="1">
    <source>
        <dbReference type="SAM" id="Phobius"/>
    </source>
</evidence>
<keyword evidence="1" id="KW-0812">Transmembrane</keyword>
<reference evidence="2 3" key="1">
    <citation type="submission" date="2017-09" db="EMBL/GenBank/DDBJ databases">
        <title>Depth-based differentiation of microbial function through sediment-hosted aquifers and enrichment of novel symbionts in the deep terrestrial subsurface.</title>
        <authorList>
            <person name="Probst A.J."/>
            <person name="Ladd B."/>
            <person name="Jarett J.K."/>
            <person name="Geller-Mcgrath D.E."/>
            <person name="Sieber C.M."/>
            <person name="Emerson J.B."/>
            <person name="Anantharaman K."/>
            <person name="Thomas B.C."/>
            <person name="Malmstrom R."/>
            <person name="Stieglmeier M."/>
            <person name="Klingl A."/>
            <person name="Woyke T."/>
            <person name="Ryan C.M."/>
            <person name="Banfield J.F."/>
        </authorList>
    </citation>
    <scope>NUCLEOTIDE SEQUENCE [LARGE SCALE GENOMIC DNA]</scope>
    <source>
        <strain evidence="2">CG23_combo_of_CG06-09_8_20_14_all_34_8</strain>
    </source>
</reference>
<dbReference type="InterPro" id="IPR013783">
    <property type="entry name" value="Ig-like_fold"/>
</dbReference>
<accession>A0A2H0B5J8</accession>
<proteinExistence type="predicted"/>
<dbReference type="PANTHER" id="PTHR34475:SF1">
    <property type="entry name" value="CYTOSKELETON PROTEIN RODZ"/>
    <property type="match status" value="1"/>
</dbReference>
<dbReference type="Gene3D" id="2.60.40.10">
    <property type="entry name" value="Immunoglobulins"/>
    <property type="match status" value="1"/>
</dbReference>
<dbReference type="EMBL" id="PCSR01000093">
    <property type="protein sequence ID" value="PIP52901.1"/>
    <property type="molecule type" value="Genomic_DNA"/>
</dbReference>
<gene>
    <name evidence="2" type="ORF">COX08_03930</name>
</gene>
<evidence type="ECO:0000313" key="2">
    <source>
        <dbReference type="EMBL" id="PIP52901.1"/>
    </source>
</evidence>
<dbReference type="Gene3D" id="1.10.260.40">
    <property type="entry name" value="lambda repressor-like DNA-binding domains"/>
    <property type="match status" value="1"/>
</dbReference>
<dbReference type="PANTHER" id="PTHR34475">
    <property type="match status" value="1"/>
</dbReference>
<organism evidence="2 3">
    <name type="scientific">Candidatus Beckwithbacteria bacterium CG23_combo_of_CG06-09_8_20_14_all_34_8</name>
    <dbReference type="NCBI Taxonomy" id="1974497"/>
    <lineage>
        <taxon>Bacteria</taxon>
        <taxon>Candidatus Beckwithiibacteriota</taxon>
    </lineage>
</organism>
<dbReference type="InterPro" id="IPR050400">
    <property type="entry name" value="Bact_Cytoskel_RodZ"/>
</dbReference>
<name>A0A2H0B5J8_9BACT</name>